<keyword evidence="1" id="KW-1133">Transmembrane helix</keyword>
<keyword evidence="1" id="KW-0472">Membrane</keyword>
<sequence length="57" mass="6630">MSFVNVITCLMGPFFFLSFLLLRNFSRFLISSNNYGPFSSASKSRKDFSPLIYRCNF</sequence>
<feature type="transmembrane region" description="Helical" evidence="1">
    <location>
        <begin position="6"/>
        <end position="22"/>
    </location>
</feature>
<name>A0A2P2NAB9_RHIMU</name>
<dbReference type="EMBL" id="GGEC01058941">
    <property type="protein sequence ID" value="MBX39425.1"/>
    <property type="molecule type" value="Transcribed_RNA"/>
</dbReference>
<evidence type="ECO:0000313" key="2">
    <source>
        <dbReference type="EMBL" id="MBX39425.1"/>
    </source>
</evidence>
<dbReference type="AlphaFoldDB" id="A0A2P2NAB9"/>
<reference evidence="2" key="1">
    <citation type="submission" date="2018-02" db="EMBL/GenBank/DDBJ databases">
        <title>Rhizophora mucronata_Transcriptome.</title>
        <authorList>
            <person name="Meera S.P."/>
            <person name="Sreeshan A."/>
            <person name="Augustine A."/>
        </authorList>
    </citation>
    <scope>NUCLEOTIDE SEQUENCE</scope>
    <source>
        <tissue evidence="2">Leaf</tissue>
    </source>
</reference>
<organism evidence="2">
    <name type="scientific">Rhizophora mucronata</name>
    <name type="common">Asiatic mangrove</name>
    <dbReference type="NCBI Taxonomy" id="61149"/>
    <lineage>
        <taxon>Eukaryota</taxon>
        <taxon>Viridiplantae</taxon>
        <taxon>Streptophyta</taxon>
        <taxon>Embryophyta</taxon>
        <taxon>Tracheophyta</taxon>
        <taxon>Spermatophyta</taxon>
        <taxon>Magnoliopsida</taxon>
        <taxon>eudicotyledons</taxon>
        <taxon>Gunneridae</taxon>
        <taxon>Pentapetalae</taxon>
        <taxon>rosids</taxon>
        <taxon>fabids</taxon>
        <taxon>Malpighiales</taxon>
        <taxon>Rhizophoraceae</taxon>
        <taxon>Rhizophora</taxon>
    </lineage>
</organism>
<accession>A0A2P2NAB9</accession>
<protein>
    <submittedName>
        <fullName evidence="2">Uncharacterized protein</fullName>
    </submittedName>
</protein>
<proteinExistence type="predicted"/>
<keyword evidence="1" id="KW-0812">Transmembrane</keyword>
<evidence type="ECO:0000256" key="1">
    <source>
        <dbReference type="SAM" id="Phobius"/>
    </source>
</evidence>